<gene>
    <name evidence="2" type="ORF">RSSM_04692</name>
</gene>
<feature type="region of interest" description="Disordered" evidence="1">
    <location>
        <begin position="1"/>
        <end position="44"/>
    </location>
</feature>
<accession>M5UCY4</accession>
<dbReference type="EMBL" id="ANOH01000322">
    <property type="protein sequence ID" value="EMI53873.1"/>
    <property type="molecule type" value="Genomic_DNA"/>
</dbReference>
<name>M5UCY4_9BACT</name>
<evidence type="ECO:0000313" key="3">
    <source>
        <dbReference type="Proteomes" id="UP000011885"/>
    </source>
</evidence>
<organism evidence="2 3">
    <name type="scientific">Rhodopirellula sallentina SM41</name>
    <dbReference type="NCBI Taxonomy" id="1263870"/>
    <lineage>
        <taxon>Bacteria</taxon>
        <taxon>Pseudomonadati</taxon>
        <taxon>Planctomycetota</taxon>
        <taxon>Planctomycetia</taxon>
        <taxon>Pirellulales</taxon>
        <taxon>Pirellulaceae</taxon>
        <taxon>Rhodopirellula</taxon>
    </lineage>
</organism>
<evidence type="ECO:0000256" key="1">
    <source>
        <dbReference type="SAM" id="MobiDB-lite"/>
    </source>
</evidence>
<reference evidence="2 3" key="1">
    <citation type="journal article" date="2013" name="Mar. Genomics">
        <title>Expression of sulfatases in Rhodopirellula baltica and the diversity of sulfatases in the genus Rhodopirellula.</title>
        <authorList>
            <person name="Wegner C.E."/>
            <person name="Richter-Heitmann T."/>
            <person name="Klindworth A."/>
            <person name="Klockow C."/>
            <person name="Richter M."/>
            <person name="Achstetter T."/>
            <person name="Glockner F.O."/>
            <person name="Harder J."/>
        </authorList>
    </citation>
    <scope>NUCLEOTIDE SEQUENCE [LARGE SCALE GENOMIC DNA]</scope>
    <source>
        <strain evidence="2 3">SM41</strain>
    </source>
</reference>
<comment type="caution">
    <text evidence="2">The sequence shown here is derived from an EMBL/GenBank/DDBJ whole genome shotgun (WGS) entry which is preliminary data.</text>
</comment>
<keyword evidence="3" id="KW-1185">Reference proteome</keyword>
<proteinExistence type="predicted"/>
<protein>
    <submittedName>
        <fullName evidence="2">Uncharacterized protein</fullName>
    </submittedName>
</protein>
<dbReference type="Proteomes" id="UP000011885">
    <property type="component" value="Unassembled WGS sequence"/>
</dbReference>
<sequence>MDATQASRPGTSADLDDHRDPATGSVATARAGPACRPAGTRTGA</sequence>
<dbReference type="AlphaFoldDB" id="M5UCY4"/>
<feature type="compositionally biased region" description="Polar residues" evidence="1">
    <location>
        <begin position="1"/>
        <end position="10"/>
    </location>
</feature>
<evidence type="ECO:0000313" key="2">
    <source>
        <dbReference type="EMBL" id="EMI53873.1"/>
    </source>
</evidence>